<comment type="caution">
    <text evidence="1">The sequence shown here is derived from an EMBL/GenBank/DDBJ whole genome shotgun (WGS) entry which is preliminary data.</text>
</comment>
<organism evidence="1 2">
    <name type="scientific">Streptomyces triticagri</name>
    <dbReference type="NCBI Taxonomy" id="2293568"/>
    <lineage>
        <taxon>Bacteria</taxon>
        <taxon>Bacillati</taxon>
        <taxon>Actinomycetota</taxon>
        <taxon>Actinomycetes</taxon>
        <taxon>Kitasatosporales</taxon>
        <taxon>Streptomycetaceae</taxon>
        <taxon>Streptomyces</taxon>
    </lineage>
</organism>
<dbReference type="AlphaFoldDB" id="A0A372LX71"/>
<accession>A0A372LX71</accession>
<gene>
    <name evidence="1" type="ORF">DY218_28590</name>
</gene>
<dbReference type="Proteomes" id="UP000263094">
    <property type="component" value="Unassembled WGS sequence"/>
</dbReference>
<dbReference type="RefSeq" id="WP_128559024.1">
    <property type="nucleotide sequence ID" value="NZ_QUAK01000212.1"/>
</dbReference>
<keyword evidence="2" id="KW-1185">Reference proteome</keyword>
<dbReference type="OrthoDB" id="4289405at2"/>
<reference evidence="1 2" key="1">
    <citation type="submission" date="2018-08" db="EMBL/GenBank/DDBJ databases">
        <title>Isolation, diversity and antifungal activity of Actinobacteria from wheat.</title>
        <authorList>
            <person name="Han C."/>
        </authorList>
    </citation>
    <scope>NUCLEOTIDE SEQUENCE [LARGE SCALE GENOMIC DNA]</scope>
    <source>
        <strain evidence="1 2">NEAU-YY421</strain>
    </source>
</reference>
<evidence type="ECO:0000313" key="2">
    <source>
        <dbReference type="Proteomes" id="UP000263094"/>
    </source>
</evidence>
<evidence type="ECO:0000313" key="1">
    <source>
        <dbReference type="EMBL" id="RFU83268.1"/>
    </source>
</evidence>
<proteinExistence type="predicted"/>
<sequence length="94" mass="10256">MARTVTPRRASHYPIVDDRRAAPCRLTVHQATAAIRSARRVGAKTVDAVHVYACTARNGEALHIAYVHYTPGLWTGVTDVADIYEIPTAALTDL</sequence>
<name>A0A372LX71_9ACTN</name>
<protein>
    <submittedName>
        <fullName evidence="1">Uncharacterized protein</fullName>
    </submittedName>
</protein>
<dbReference type="EMBL" id="QUAK01000212">
    <property type="protein sequence ID" value="RFU83268.1"/>
    <property type="molecule type" value="Genomic_DNA"/>
</dbReference>